<evidence type="ECO:0000313" key="5">
    <source>
        <dbReference type="EMBL" id="HIW88173.1"/>
    </source>
</evidence>
<dbReference type="GO" id="GO:0044550">
    <property type="term" value="P:secondary metabolite biosynthetic process"/>
    <property type="evidence" value="ECO:0007669"/>
    <property type="project" value="TreeGrafter"/>
</dbReference>
<dbReference type="AlphaFoldDB" id="A0A9D1RHF2"/>
<dbReference type="PANTHER" id="PTHR34069">
    <property type="entry name" value="3-OXOACYL-[ACYL-CARRIER-PROTEIN] SYNTHASE 3"/>
    <property type="match status" value="1"/>
</dbReference>
<proteinExistence type="predicted"/>
<evidence type="ECO:0000313" key="6">
    <source>
        <dbReference type="Proteomes" id="UP000824267"/>
    </source>
</evidence>
<gene>
    <name evidence="5" type="ORF">IAC47_07915</name>
</gene>
<dbReference type="InterPro" id="IPR013747">
    <property type="entry name" value="ACP_syn_III_C"/>
</dbReference>
<feature type="non-terminal residue" evidence="5">
    <location>
        <position position="1"/>
    </location>
</feature>
<reference evidence="5" key="1">
    <citation type="journal article" date="2021" name="PeerJ">
        <title>Extensive microbial diversity within the chicken gut microbiome revealed by metagenomics and culture.</title>
        <authorList>
            <person name="Gilroy R."/>
            <person name="Ravi A."/>
            <person name="Getino M."/>
            <person name="Pursley I."/>
            <person name="Horton D.L."/>
            <person name="Alikhan N.F."/>
            <person name="Baker D."/>
            <person name="Gharbi K."/>
            <person name="Hall N."/>
            <person name="Watson M."/>
            <person name="Adriaenssens E.M."/>
            <person name="Foster-Nyarko E."/>
            <person name="Jarju S."/>
            <person name="Secka A."/>
            <person name="Antonio M."/>
            <person name="Oren A."/>
            <person name="Chaudhuri R.R."/>
            <person name="La Ragione R."/>
            <person name="Hildebrand F."/>
            <person name="Pallen M.J."/>
        </authorList>
    </citation>
    <scope>NUCLEOTIDE SEQUENCE</scope>
    <source>
        <strain evidence="5">Gambia16-930</strain>
    </source>
</reference>
<dbReference type="EMBL" id="DXGG01000246">
    <property type="protein sequence ID" value="HIW88173.1"/>
    <property type="molecule type" value="Genomic_DNA"/>
</dbReference>
<dbReference type="Proteomes" id="UP000824267">
    <property type="component" value="Unassembled WGS sequence"/>
</dbReference>
<evidence type="ECO:0000259" key="3">
    <source>
        <dbReference type="Pfam" id="PF08541"/>
    </source>
</evidence>
<dbReference type="GO" id="GO:0006633">
    <property type="term" value="P:fatty acid biosynthetic process"/>
    <property type="evidence" value="ECO:0007669"/>
    <property type="project" value="InterPro"/>
</dbReference>
<dbReference type="GO" id="GO:0004315">
    <property type="term" value="F:3-oxoacyl-[acyl-carrier-protein] synthase activity"/>
    <property type="evidence" value="ECO:0007669"/>
    <property type="project" value="InterPro"/>
</dbReference>
<dbReference type="Pfam" id="PF08541">
    <property type="entry name" value="ACP_syn_III_C"/>
    <property type="match status" value="1"/>
</dbReference>
<keyword evidence="1" id="KW-0808">Transferase</keyword>
<sequence length="250" mass="27213">IICCTVTPDMVFPATANVIAEKCGVKHGFGFDINAGCSGFIYGLTTAAKYIEAGFVKKAIVVGAEKMSAIVNYEDRATCPIFGDGAAAVLLEATEGEYGLIDEVLYSDGEGVKHLHQVAGGSVKPPTHQTIDAKEHYIYLEGQAVFKWAVVKMAEATEEILRRNNMTSKDIAYLLPHQANLRIIVATGNRLELEPEKVLVNIEKYGNTPSATIPMLMFENQHKFKKGDNLILTSFGAGFTWGAILLKWAI</sequence>
<protein>
    <submittedName>
        <fullName evidence="5">Ketoacyl-ACP synthase III</fullName>
    </submittedName>
</protein>
<evidence type="ECO:0000256" key="2">
    <source>
        <dbReference type="ARBA" id="ARBA00023315"/>
    </source>
</evidence>
<name>A0A9D1RHF2_9BACT</name>
<dbReference type="InterPro" id="IPR016039">
    <property type="entry name" value="Thiolase-like"/>
</dbReference>
<keyword evidence="2" id="KW-0012">Acyltransferase</keyword>
<dbReference type="Pfam" id="PF08545">
    <property type="entry name" value="ACP_syn_III"/>
    <property type="match status" value="1"/>
</dbReference>
<feature type="domain" description="Beta-ketoacyl-[acyl-carrier-protein] synthase III N-terminal" evidence="4">
    <location>
        <begin position="31"/>
        <end position="109"/>
    </location>
</feature>
<evidence type="ECO:0000256" key="1">
    <source>
        <dbReference type="ARBA" id="ARBA00022679"/>
    </source>
</evidence>
<accession>A0A9D1RHF2</accession>
<evidence type="ECO:0000259" key="4">
    <source>
        <dbReference type="Pfam" id="PF08545"/>
    </source>
</evidence>
<dbReference type="PANTHER" id="PTHR34069:SF2">
    <property type="entry name" value="BETA-KETOACYL-[ACYL-CARRIER-PROTEIN] SYNTHASE III"/>
    <property type="match status" value="1"/>
</dbReference>
<organism evidence="5 6">
    <name type="scientific">Candidatus Onthomorpha intestinigallinarum</name>
    <dbReference type="NCBI Taxonomy" id="2840880"/>
    <lineage>
        <taxon>Bacteria</taxon>
        <taxon>Pseudomonadati</taxon>
        <taxon>Bacteroidota</taxon>
        <taxon>Bacteroidia</taxon>
        <taxon>Bacteroidales</taxon>
        <taxon>Candidatus Onthomorpha</taxon>
    </lineage>
</organism>
<dbReference type="InterPro" id="IPR013751">
    <property type="entry name" value="ACP_syn_III_N"/>
</dbReference>
<feature type="domain" description="Beta-ketoacyl-[acyl-carrier-protein] synthase III C-terminal" evidence="3">
    <location>
        <begin position="161"/>
        <end position="248"/>
    </location>
</feature>
<dbReference type="CDD" id="cd00830">
    <property type="entry name" value="KAS_III"/>
    <property type="match status" value="1"/>
</dbReference>
<comment type="caution">
    <text evidence="5">The sequence shown here is derived from an EMBL/GenBank/DDBJ whole genome shotgun (WGS) entry which is preliminary data.</text>
</comment>
<dbReference type="SUPFAM" id="SSF53901">
    <property type="entry name" value="Thiolase-like"/>
    <property type="match status" value="1"/>
</dbReference>
<reference evidence="5" key="2">
    <citation type="submission" date="2021-04" db="EMBL/GenBank/DDBJ databases">
        <authorList>
            <person name="Gilroy R."/>
        </authorList>
    </citation>
    <scope>NUCLEOTIDE SEQUENCE</scope>
    <source>
        <strain evidence="5">Gambia16-930</strain>
    </source>
</reference>
<dbReference type="NCBIfam" id="NF006829">
    <property type="entry name" value="PRK09352.1"/>
    <property type="match status" value="1"/>
</dbReference>
<dbReference type="Gene3D" id="3.40.47.10">
    <property type="match status" value="1"/>
</dbReference>